<name>A0A6J4UUR6_9BACT</name>
<gene>
    <name evidence="2" type="ORF">AVDCRST_MAG18-1105</name>
</gene>
<dbReference type="EMBL" id="CADCWN010000082">
    <property type="protein sequence ID" value="CAA9561356.1"/>
    <property type="molecule type" value="Genomic_DNA"/>
</dbReference>
<sequence length="57" mass="5911">MSNRAGPAAPRDGVVIAEAALPGGACLRWFGAQRRESGGSGDRRVVGIHPRSVLDPD</sequence>
<organism evidence="2">
    <name type="scientific">uncultured Thermomicrobiales bacterium</name>
    <dbReference type="NCBI Taxonomy" id="1645740"/>
    <lineage>
        <taxon>Bacteria</taxon>
        <taxon>Pseudomonadati</taxon>
        <taxon>Thermomicrobiota</taxon>
        <taxon>Thermomicrobia</taxon>
        <taxon>Thermomicrobiales</taxon>
        <taxon>environmental samples</taxon>
    </lineage>
</organism>
<evidence type="ECO:0000313" key="2">
    <source>
        <dbReference type="EMBL" id="CAA9561356.1"/>
    </source>
</evidence>
<feature type="region of interest" description="Disordered" evidence="1">
    <location>
        <begin position="35"/>
        <end position="57"/>
    </location>
</feature>
<reference evidence="2" key="1">
    <citation type="submission" date="2020-02" db="EMBL/GenBank/DDBJ databases">
        <authorList>
            <person name="Meier V. D."/>
        </authorList>
    </citation>
    <scope>NUCLEOTIDE SEQUENCE</scope>
    <source>
        <strain evidence="2">AVDCRST_MAG18</strain>
    </source>
</reference>
<proteinExistence type="predicted"/>
<protein>
    <submittedName>
        <fullName evidence="2">Uncharacterized protein</fullName>
    </submittedName>
</protein>
<accession>A0A6J4UUR6</accession>
<evidence type="ECO:0000256" key="1">
    <source>
        <dbReference type="SAM" id="MobiDB-lite"/>
    </source>
</evidence>
<feature type="compositionally biased region" description="Basic and acidic residues" evidence="1">
    <location>
        <begin position="35"/>
        <end position="45"/>
    </location>
</feature>
<dbReference type="AlphaFoldDB" id="A0A6J4UUR6"/>